<dbReference type="OrthoDB" id="6977728at2"/>
<accession>A0A0M9GDA4</accession>
<reference evidence="1 2" key="1">
    <citation type="journal article" date="2015" name="PLoS ONE">
        <title>Rice-Infecting Pseudomonas Genomes Are Highly Accessorized and Harbor Multiple Putative Virulence Mechanisms to Cause Sheath Brown Rot.</title>
        <authorList>
            <person name="Quibod I.L."/>
            <person name="Grande G."/>
            <person name="Oreiro E.G."/>
            <person name="Borja F.N."/>
            <person name="Dossa G.S."/>
            <person name="Mauleon R."/>
            <person name="Cruz C.V."/>
            <person name="Oliva R."/>
        </authorList>
    </citation>
    <scope>NUCLEOTIDE SEQUENCE [LARGE SCALE GENOMIC DNA]</scope>
    <source>
        <strain evidence="1 2">IRRI 6609</strain>
    </source>
</reference>
<proteinExistence type="predicted"/>
<dbReference type="Proteomes" id="UP000037931">
    <property type="component" value="Unassembled WGS sequence"/>
</dbReference>
<dbReference type="AlphaFoldDB" id="A0A0M9GDA4"/>
<evidence type="ECO:0000313" key="2">
    <source>
        <dbReference type="Proteomes" id="UP000037931"/>
    </source>
</evidence>
<comment type="caution">
    <text evidence="1">The sequence shown here is derived from an EMBL/GenBank/DDBJ whole genome shotgun (WGS) entry which is preliminary data.</text>
</comment>
<dbReference type="PATRIC" id="fig|50340.43.peg.3013"/>
<dbReference type="STRING" id="50340.PF66_05303"/>
<dbReference type="EMBL" id="JSYZ01000022">
    <property type="protein sequence ID" value="KPA88249.1"/>
    <property type="molecule type" value="Genomic_DNA"/>
</dbReference>
<name>A0A0M9GDA4_9PSED</name>
<protein>
    <submittedName>
        <fullName evidence="1">Uncharacterized protein</fullName>
    </submittedName>
</protein>
<keyword evidence="2" id="KW-1185">Reference proteome</keyword>
<evidence type="ECO:0000313" key="1">
    <source>
        <dbReference type="EMBL" id="KPA88249.1"/>
    </source>
</evidence>
<sequence>MNTSADIGKSIRDSFHFVSRVGAECDHLAKLIREEFSRLLLTAEIEKRYRVAGKWIDKSINDAHGWVCLEMGSSLPLIIRPKQKIGGYLFVQISLAGHGTDAKDPQGPLLHVGWWHEPIDFDEYHMGFPLVASPCLTLEEQRLFKWTYSASETEWCYSLRLTDINSPADVQTHIIRPMKALLLGKAPADALSGTAAVRYESVNDNTGYYRILAES</sequence>
<dbReference type="RefSeq" id="WP_054060016.1">
    <property type="nucleotide sequence ID" value="NZ_JSYZ01000022.1"/>
</dbReference>
<organism evidence="1 2">
    <name type="scientific">Pseudomonas asplenii</name>
    <dbReference type="NCBI Taxonomy" id="53407"/>
    <lineage>
        <taxon>Bacteria</taxon>
        <taxon>Pseudomonadati</taxon>
        <taxon>Pseudomonadota</taxon>
        <taxon>Gammaproteobacteria</taxon>
        <taxon>Pseudomonadales</taxon>
        <taxon>Pseudomonadaceae</taxon>
        <taxon>Pseudomonas</taxon>
    </lineage>
</organism>
<gene>
    <name evidence="1" type="ORF">PF66_05303</name>
</gene>